<keyword evidence="2" id="KW-1185">Reference proteome</keyword>
<dbReference type="EMBL" id="BGPR01010075">
    <property type="protein sequence ID" value="GBN44120.1"/>
    <property type="molecule type" value="Genomic_DNA"/>
</dbReference>
<sequence>MRKLLSPFRCISFNGQLSSMKINSSRISSPAGYFGLFLECFHSEECICVGLRSPVGSFGASENEENNGLPFVEDDAENETTHWYSFDRPNLFNLLLFTFTIYYRSLSIFSEVMTHSYEDQ</sequence>
<accession>A0A4Y2P0P1</accession>
<gene>
    <name evidence="1" type="ORF">AVEN_200747_1</name>
</gene>
<dbReference type="Proteomes" id="UP000499080">
    <property type="component" value="Unassembled WGS sequence"/>
</dbReference>
<protein>
    <submittedName>
        <fullName evidence="1">Uncharacterized protein</fullName>
    </submittedName>
</protein>
<comment type="caution">
    <text evidence="1">The sequence shown here is derived from an EMBL/GenBank/DDBJ whole genome shotgun (WGS) entry which is preliminary data.</text>
</comment>
<organism evidence="1 2">
    <name type="scientific">Araneus ventricosus</name>
    <name type="common">Orbweaver spider</name>
    <name type="synonym">Epeira ventricosa</name>
    <dbReference type="NCBI Taxonomy" id="182803"/>
    <lineage>
        <taxon>Eukaryota</taxon>
        <taxon>Metazoa</taxon>
        <taxon>Ecdysozoa</taxon>
        <taxon>Arthropoda</taxon>
        <taxon>Chelicerata</taxon>
        <taxon>Arachnida</taxon>
        <taxon>Araneae</taxon>
        <taxon>Araneomorphae</taxon>
        <taxon>Entelegynae</taxon>
        <taxon>Araneoidea</taxon>
        <taxon>Araneidae</taxon>
        <taxon>Araneus</taxon>
    </lineage>
</organism>
<evidence type="ECO:0000313" key="1">
    <source>
        <dbReference type="EMBL" id="GBN44120.1"/>
    </source>
</evidence>
<reference evidence="1 2" key="1">
    <citation type="journal article" date="2019" name="Sci. Rep.">
        <title>Orb-weaving spider Araneus ventricosus genome elucidates the spidroin gene catalogue.</title>
        <authorList>
            <person name="Kono N."/>
            <person name="Nakamura H."/>
            <person name="Ohtoshi R."/>
            <person name="Moran D.A.P."/>
            <person name="Shinohara A."/>
            <person name="Yoshida Y."/>
            <person name="Fujiwara M."/>
            <person name="Mori M."/>
            <person name="Tomita M."/>
            <person name="Arakawa K."/>
        </authorList>
    </citation>
    <scope>NUCLEOTIDE SEQUENCE [LARGE SCALE GENOMIC DNA]</scope>
</reference>
<dbReference type="AlphaFoldDB" id="A0A4Y2P0P1"/>
<evidence type="ECO:0000313" key="2">
    <source>
        <dbReference type="Proteomes" id="UP000499080"/>
    </source>
</evidence>
<proteinExistence type="predicted"/>
<name>A0A4Y2P0P1_ARAVE</name>